<keyword evidence="1" id="KW-1133">Transmembrane helix</keyword>
<keyword evidence="1" id="KW-0472">Membrane</keyword>
<protein>
    <recommendedName>
        <fullName evidence="4">DUF4239 domain-containing protein</fullName>
    </recommendedName>
</protein>
<dbReference type="PATRIC" id="fig|294.132.peg.4721"/>
<sequence length="253" mass="27414">MNDVVIALIVFACLSASALLGSYVRERLPSHHLSDDSVTVVKLATGLIATMSALVLGLLVSSAKGTFDTANAELEGAAAKVVQFDRLLARYGTDTQGIRTELKHNYAEVTQVLASRDHQQIAKLDSPEMIRRSEGLQRQVESLTPGNDDQRSLKAKALQDMDTVFATRWLTLLQANQSIPPVMLVILVTWLGIIFGSFGLFAPCNGTIVAVLLMCALSTGATILLVEELNRPLDGFICVSLEPLEHTLERLGQ</sequence>
<keyword evidence="1" id="KW-0812">Transmembrane</keyword>
<dbReference type="EMBL" id="LACC01000040">
    <property type="protein sequence ID" value="KJZ38451.1"/>
    <property type="molecule type" value="Genomic_DNA"/>
</dbReference>
<organism evidence="2 3">
    <name type="scientific">Pseudomonas fluorescens</name>
    <dbReference type="NCBI Taxonomy" id="294"/>
    <lineage>
        <taxon>Bacteria</taxon>
        <taxon>Pseudomonadati</taxon>
        <taxon>Pseudomonadota</taxon>
        <taxon>Gammaproteobacteria</taxon>
        <taxon>Pseudomonadales</taxon>
        <taxon>Pseudomonadaceae</taxon>
        <taxon>Pseudomonas</taxon>
    </lineage>
</organism>
<proteinExistence type="predicted"/>
<feature type="transmembrane region" description="Helical" evidence="1">
    <location>
        <begin position="182"/>
        <end position="202"/>
    </location>
</feature>
<dbReference type="InterPro" id="IPR025333">
    <property type="entry name" value="DUF4239"/>
</dbReference>
<accession>A0A0F4T1X5</accession>
<name>A0A0F4T1X5_PSEFL</name>
<dbReference type="AlphaFoldDB" id="A0A0F4T1X5"/>
<reference evidence="2 3" key="1">
    <citation type="submission" date="2015-03" db="EMBL/GenBank/DDBJ databases">
        <title>Comparative genomics of Pseudomonas insights into diversity of traits involved in vanlence and defense.</title>
        <authorList>
            <person name="Qin Y."/>
        </authorList>
    </citation>
    <scope>NUCLEOTIDE SEQUENCE [LARGE SCALE GENOMIC DNA]</scope>
    <source>
        <strain evidence="2 3">C8</strain>
    </source>
</reference>
<feature type="transmembrane region" description="Helical" evidence="1">
    <location>
        <begin position="208"/>
        <end position="226"/>
    </location>
</feature>
<feature type="transmembrane region" description="Helical" evidence="1">
    <location>
        <begin position="42"/>
        <end position="60"/>
    </location>
</feature>
<gene>
    <name evidence="2" type="ORF">VC35_25760</name>
</gene>
<comment type="caution">
    <text evidence="2">The sequence shown here is derived from an EMBL/GenBank/DDBJ whole genome shotgun (WGS) entry which is preliminary data.</text>
</comment>
<dbReference type="OrthoDB" id="4760162at2"/>
<evidence type="ECO:0000256" key="1">
    <source>
        <dbReference type="SAM" id="Phobius"/>
    </source>
</evidence>
<evidence type="ECO:0000313" key="3">
    <source>
        <dbReference type="Proteomes" id="UP000033588"/>
    </source>
</evidence>
<evidence type="ECO:0000313" key="2">
    <source>
        <dbReference type="EMBL" id="KJZ38451.1"/>
    </source>
</evidence>
<dbReference type="Pfam" id="PF14023">
    <property type="entry name" value="Bestrophin-like"/>
    <property type="match status" value="1"/>
</dbReference>
<evidence type="ECO:0008006" key="4">
    <source>
        <dbReference type="Google" id="ProtNLM"/>
    </source>
</evidence>
<dbReference type="Proteomes" id="UP000033588">
    <property type="component" value="Unassembled WGS sequence"/>
</dbReference>